<organism evidence="2 3">
    <name type="scientific">Plasmodium relictum</name>
    <dbReference type="NCBI Taxonomy" id="85471"/>
    <lineage>
        <taxon>Eukaryota</taxon>
        <taxon>Sar</taxon>
        <taxon>Alveolata</taxon>
        <taxon>Apicomplexa</taxon>
        <taxon>Aconoidasida</taxon>
        <taxon>Haemosporida</taxon>
        <taxon>Plasmodiidae</taxon>
        <taxon>Plasmodium</taxon>
        <taxon>Plasmodium (Haemamoeba)</taxon>
    </lineage>
</organism>
<evidence type="ECO:0000313" key="3">
    <source>
        <dbReference type="Proteomes" id="UP000220158"/>
    </source>
</evidence>
<evidence type="ECO:0000313" key="2">
    <source>
        <dbReference type="EMBL" id="CRG98747.1"/>
    </source>
</evidence>
<dbReference type="GeneID" id="39734847"/>
<protein>
    <submittedName>
        <fullName evidence="2">Uncharacterized protein</fullName>
    </submittedName>
</protein>
<gene>
    <name evidence="2" type="ORF">PRELSG_0409700</name>
</gene>
<accession>A0A1J1H1L5</accession>
<dbReference type="OMA" id="RGYIIIN"/>
<keyword evidence="3" id="KW-1185">Reference proteome</keyword>
<name>A0A1J1H1L5_PLARL</name>
<dbReference type="VEuPathDB" id="PlasmoDB:PRELSG_0409700"/>
<reference evidence="2 3" key="1">
    <citation type="submission" date="2015-04" db="EMBL/GenBank/DDBJ databases">
        <authorList>
            <consortium name="Pathogen Informatics"/>
        </authorList>
    </citation>
    <scope>NUCLEOTIDE SEQUENCE [LARGE SCALE GENOMIC DNA]</scope>
    <source>
        <strain evidence="2 3">SGS1</strain>
    </source>
</reference>
<feature type="coiled-coil region" evidence="1">
    <location>
        <begin position="597"/>
        <end position="624"/>
    </location>
</feature>
<dbReference type="RefSeq" id="XP_028531756.1">
    <property type="nucleotide sequence ID" value="XM_028680240.1"/>
</dbReference>
<dbReference type="KEGG" id="prel:PRELSG_0409700"/>
<dbReference type="Proteomes" id="UP000220158">
    <property type="component" value="Chromosome 4"/>
</dbReference>
<evidence type="ECO:0000256" key="1">
    <source>
        <dbReference type="SAM" id="Coils"/>
    </source>
</evidence>
<sequence length="1637" mass="201194">MNSQFFMKHDNLKKEKNKNKDIYSEKVINLNNEKFLKNYQNYLKNINNNFIYTHHNIFKACNQNNLEGILSHYKSSIITEKFKQKIVCALNFKLELLENYKMYKEDKYLRSLLKIENHIKNHKLRQNYNIKMEKKLYERNIRAYKNYQKHKLEKEHSEKRKKMNIIIKYFINAAFRLRKIEVNFDNYFFYDNMFFLEKFFFVKQIKNINEVLQNNELMNEANHVMANHDKFEKKLKHYNEYKRYSNNFYTNFNFLKSLKIDRFFLLNLRNTYVEEKNDSIEKFGYLYMLEYLHNQEIWSFVNNTKLSKKPIVKFNKYSMDYKRKILENIQYIDFNYAKEKMGDKYFYFSQDEDIEKKIKELSILKFLILKTFRQYSNKKKFNRKYKYPLRIIITGKIKKEIKHLAICLKKTFSLKIYDFNNIKKEVHYICSMKNTQNEKKRKILIKLKDIIRKLDEEKIDKRICDNLYVDLLYYRIKYDYDMFYTKEHDDDVKRDYLEEKEIKNIKNSKMKKSKKYRGYIIINFFFSLKQYILFELKLKKLFLFNNYIHEHVNFLQHRNISIKKKKENFLKKFAMLSNSKCKNTVIPKKIETKNYGKSNIKLKIKNEENRNKNLSDKKENIISKKKLHFNTNFDIEDIDSFTEKNILFFSNFLCKIEDFFYEKNNILGGIDLHFHIDKNIKQITNFLFRFINKNFSYNLEEKDNNNKKCDNVESKNDEKNIIKLRKIRRKVMRAAENIQIFHSQTYKGNYKVICKIKKSYKTLKDKIKKDTNYECFSKGIFDESKKIFFLNSYFIKKVFHFDKNYIEIEKFLKSYKSLNYSRYHILKNNIYKSSSNLISKIISLIEKDKMKRNDKKRKKNSDIEKNSCEISHKEETDINNSFVLINHIKLDSNFSYYFRLRYCNIIKVYITHLFNFFVWKRVLEKNINKVVKYIHKNIYIFIDYINIEDINKFIQLYNGLEEFEIENEKVKFLLLEKLNIIQKRMWLEILKQKNNNNKKEKIYLNKWINMQIFLLIFQNFYLINIEHQLYLNLDYFVNEYLYALIHNEIIFKNDKNMLIFNYFPKNKKELYIYDKNNYYFPFLNYIKENINNFLIESCDYKKNFHKNKNSESHSSDSFCSKREKKLYYLAKEFRFINNCRFFYKFHELVNYSIINLRKYFYIFQDLNSYINNFITLHYLCVYKQINFTFDTLRNFIQNSAHIPFYYLSMFNKRKFQFEDKINKLNEIKYEKSNLKNRNNENKYICNEERREINISSINKINKKEKSSEEKYRCLYSENGFFNNLISYNNNNENDLFLKKNYIYIFLNSILKYIFILQHFPVISKVDLGNLIMASLFFIKEKSEKIYANILFKKILNEYVKKYSITINSFILPNSMINNISLSYTYPWNKKEENQNSKMGRIKKDVKKEIFKKCCLLFDDISTETKNTTNNNEIKKNDLYNKDIYENNNYYMNQFNNDDEIKKTNNTWIQEENNIDNSETHLCLQSLEYFTFKEFLHLGLFNFIKNKKKFTREEKKVLNYEIILLNKFIFNYFFYFSKFPYFHENIQIYIKNYLLKKNSSFFSSFEEALREKIQNIDNVNSQLFKSNKKEKKKNIEINKKINNLTSKRMNSLTSYNAKKKVMVKEILIFFHNKYDYNF</sequence>
<keyword evidence="1" id="KW-0175">Coiled coil</keyword>
<proteinExistence type="predicted"/>
<dbReference type="EMBL" id="LN835299">
    <property type="protein sequence ID" value="CRG98747.1"/>
    <property type="molecule type" value="Genomic_DNA"/>
</dbReference>
<dbReference type="OrthoDB" id="377452at2759"/>